<dbReference type="PROSITE" id="PS50943">
    <property type="entry name" value="HTH_CROC1"/>
    <property type="match status" value="1"/>
</dbReference>
<accession>A0A414A138</accession>
<dbReference type="RefSeq" id="WP_118390074.1">
    <property type="nucleotide sequence ID" value="NZ_JADNGW010000004.1"/>
</dbReference>
<evidence type="ECO:0000259" key="1">
    <source>
        <dbReference type="PROSITE" id="PS50943"/>
    </source>
</evidence>
<feature type="domain" description="HTH cro/C1-type" evidence="1">
    <location>
        <begin position="13"/>
        <end position="62"/>
    </location>
</feature>
<dbReference type="Proteomes" id="UP000286104">
    <property type="component" value="Unassembled WGS sequence"/>
</dbReference>
<reference evidence="2 3" key="1">
    <citation type="submission" date="2018-08" db="EMBL/GenBank/DDBJ databases">
        <title>A genome reference for cultivated species of the human gut microbiota.</title>
        <authorList>
            <person name="Zou Y."/>
            <person name="Xue W."/>
            <person name="Luo G."/>
        </authorList>
    </citation>
    <scope>NUCLEOTIDE SEQUENCE [LARGE SCALE GENOMIC DNA]</scope>
    <source>
        <strain evidence="2 3">AM36-3AA</strain>
    </source>
</reference>
<dbReference type="SUPFAM" id="SSF47413">
    <property type="entry name" value="lambda repressor-like DNA-binding domains"/>
    <property type="match status" value="1"/>
</dbReference>
<dbReference type="InterPro" id="IPR001387">
    <property type="entry name" value="Cro/C1-type_HTH"/>
</dbReference>
<proteinExistence type="predicted"/>
<dbReference type="Pfam" id="PF01381">
    <property type="entry name" value="HTH_3"/>
    <property type="match status" value="1"/>
</dbReference>
<dbReference type="EMBL" id="QSHU01000010">
    <property type="protein sequence ID" value="RHC39128.1"/>
    <property type="molecule type" value="Genomic_DNA"/>
</dbReference>
<organism evidence="2 3">
    <name type="scientific">Agathobacter rectalis</name>
    <dbReference type="NCBI Taxonomy" id="39491"/>
    <lineage>
        <taxon>Bacteria</taxon>
        <taxon>Bacillati</taxon>
        <taxon>Bacillota</taxon>
        <taxon>Clostridia</taxon>
        <taxon>Lachnospirales</taxon>
        <taxon>Lachnospiraceae</taxon>
        <taxon>Agathobacter</taxon>
    </lineage>
</organism>
<dbReference type="InterPro" id="IPR010982">
    <property type="entry name" value="Lambda_DNA-bd_dom_sf"/>
</dbReference>
<dbReference type="SMART" id="SM00530">
    <property type="entry name" value="HTH_XRE"/>
    <property type="match status" value="1"/>
</dbReference>
<evidence type="ECO:0000313" key="2">
    <source>
        <dbReference type="EMBL" id="RHC39128.1"/>
    </source>
</evidence>
<dbReference type="Gene3D" id="1.10.260.40">
    <property type="entry name" value="lambda repressor-like DNA-binding domains"/>
    <property type="match status" value="1"/>
</dbReference>
<dbReference type="GO" id="GO:0003677">
    <property type="term" value="F:DNA binding"/>
    <property type="evidence" value="ECO:0007669"/>
    <property type="project" value="InterPro"/>
</dbReference>
<name>A0A414A138_9FIRM</name>
<dbReference type="CDD" id="cd00093">
    <property type="entry name" value="HTH_XRE"/>
    <property type="match status" value="1"/>
</dbReference>
<gene>
    <name evidence="2" type="ORF">DW848_08975</name>
</gene>
<evidence type="ECO:0000313" key="3">
    <source>
        <dbReference type="Proteomes" id="UP000286104"/>
    </source>
</evidence>
<protein>
    <submittedName>
        <fullName evidence="2">XRE family transcriptional regulator</fullName>
    </submittedName>
</protein>
<sequence length="116" mass="13395">MKTISDRIFEKLKEKGMSQKEFSQKTGIAESSISDWKKKHTNPVSDKILIICEVLDISPYELLSGAEHIGTRSRDNQTYVFAKDTELGMVVETYQQLDYKQQKRLLGYMDALKMNN</sequence>
<comment type="caution">
    <text evidence="2">The sequence shown here is derived from an EMBL/GenBank/DDBJ whole genome shotgun (WGS) entry which is preliminary data.</text>
</comment>
<dbReference type="AlphaFoldDB" id="A0A414A138"/>